<evidence type="ECO:0000313" key="13">
    <source>
        <dbReference type="Proteomes" id="UP001201262"/>
    </source>
</evidence>
<evidence type="ECO:0000256" key="4">
    <source>
        <dbReference type="ARBA" id="ARBA00022603"/>
    </source>
</evidence>
<dbReference type="Pfam" id="PF16073">
    <property type="entry name" value="SAT"/>
    <property type="match status" value="1"/>
</dbReference>
<evidence type="ECO:0000256" key="8">
    <source>
        <dbReference type="SAM" id="MobiDB-lite"/>
    </source>
</evidence>
<evidence type="ECO:0000256" key="5">
    <source>
        <dbReference type="ARBA" id="ARBA00022679"/>
    </source>
</evidence>
<dbReference type="PROSITE" id="PS52019">
    <property type="entry name" value="PKS_MFAS_DH"/>
    <property type="match status" value="1"/>
</dbReference>
<dbReference type="GeneID" id="70241579"/>
<evidence type="ECO:0000256" key="3">
    <source>
        <dbReference type="ARBA" id="ARBA00022553"/>
    </source>
</evidence>
<dbReference type="InterPro" id="IPR013094">
    <property type="entry name" value="AB_hydrolase_3"/>
</dbReference>
<protein>
    <recommendedName>
        <fullName evidence="14">Polyketide synthase</fullName>
    </recommendedName>
</protein>
<keyword evidence="13" id="KW-1185">Reference proteome</keyword>
<organism evidence="12 13">
    <name type="scientific">Talaromyces proteolyticus</name>
    <dbReference type="NCBI Taxonomy" id="1131652"/>
    <lineage>
        <taxon>Eukaryota</taxon>
        <taxon>Fungi</taxon>
        <taxon>Dikarya</taxon>
        <taxon>Ascomycota</taxon>
        <taxon>Pezizomycotina</taxon>
        <taxon>Eurotiomycetes</taxon>
        <taxon>Eurotiomycetidae</taxon>
        <taxon>Eurotiales</taxon>
        <taxon>Trichocomaceae</taxon>
        <taxon>Talaromyces</taxon>
        <taxon>Talaromyces sect. Bacilispori</taxon>
    </lineage>
</organism>
<dbReference type="Pfam" id="PF00550">
    <property type="entry name" value="PP-binding"/>
    <property type="match status" value="2"/>
</dbReference>
<feature type="region of interest" description="Disordered" evidence="8">
    <location>
        <begin position="1314"/>
        <end position="1338"/>
    </location>
</feature>
<dbReference type="Gene3D" id="3.40.50.150">
    <property type="entry name" value="Vaccinia Virus protein VP39"/>
    <property type="match status" value="1"/>
</dbReference>
<dbReference type="GO" id="GO:0004315">
    <property type="term" value="F:3-oxoacyl-[acyl-carrier-protein] synthase activity"/>
    <property type="evidence" value="ECO:0007669"/>
    <property type="project" value="InterPro"/>
</dbReference>
<evidence type="ECO:0000259" key="11">
    <source>
        <dbReference type="PROSITE" id="PS52019"/>
    </source>
</evidence>
<evidence type="ECO:0000256" key="7">
    <source>
        <dbReference type="PROSITE-ProRule" id="PRU01363"/>
    </source>
</evidence>
<dbReference type="PANTHER" id="PTHR43775">
    <property type="entry name" value="FATTY ACID SYNTHASE"/>
    <property type="match status" value="1"/>
</dbReference>
<comment type="pathway">
    <text evidence="1">Secondary metabolite biosynthesis.</text>
</comment>
<gene>
    <name evidence="12" type="ORF">BGW36DRAFT_296668</name>
</gene>
<dbReference type="InterPro" id="IPR041068">
    <property type="entry name" value="HTH_51"/>
</dbReference>
<feature type="domain" description="Ketosynthase family 3 (KS3)" evidence="10">
    <location>
        <begin position="404"/>
        <end position="828"/>
    </location>
</feature>
<dbReference type="Pfam" id="PF02801">
    <property type="entry name" value="Ketoacyl-synt_C"/>
    <property type="match status" value="1"/>
</dbReference>
<feature type="region of interest" description="N-terminal hotdog fold" evidence="7">
    <location>
        <begin position="1330"/>
        <end position="1479"/>
    </location>
</feature>
<dbReference type="InterPro" id="IPR016039">
    <property type="entry name" value="Thiolase-like"/>
</dbReference>
<dbReference type="PROSITE" id="PS00012">
    <property type="entry name" value="PHOSPHOPANTETHEINE"/>
    <property type="match status" value="1"/>
</dbReference>
<feature type="active site" description="Proton acceptor; for dehydratase activity" evidence="7">
    <location>
        <position position="1365"/>
    </location>
</feature>
<feature type="domain" description="PKS/mFAS DH" evidence="11">
    <location>
        <begin position="1330"/>
        <end position="1652"/>
    </location>
</feature>
<dbReference type="InterPro" id="IPR029058">
    <property type="entry name" value="AB_hydrolase_fold"/>
</dbReference>
<feature type="region of interest" description="Disordered" evidence="8">
    <location>
        <begin position="1788"/>
        <end position="1825"/>
    </location>
</feature>
<dbReference type="Pfam" id="PF07859">
    <property type="entry name" value="Abhydrolase_3"/>
    <property type="match status" value="1"/>
</dbReference>
<evidence type="ECO:0000259" key="10">
    <source>
        <dbReference type="PROSITE" id="PS52004"/>
    </source>
</evidence>
<feature type="compositionally biased region" description="Pro residues" evidence="8">
    <location>
        <begin position="1793"/>
        <end position="1803"/>
    </location>
</feature>
<dbReference type="CDD" id="cd00833">
    <property type="entry name" value="PKS"/>
    <property type="match status" value="1"/>
</dbReference>
<dbReference type="InterPro" id="IPR020841">
    <property type="entry name" value="PKS_Beta-ketoAc_synthase_dom"/>
</dbReference>
<dbReference type="InterPro" id="IPR001227">
    <property type="entry name" value="Ac_transferase_dom_sf"/>
</dbReference>
<dbReference type="InterPro" id="IPR014031">
    <property type="entry name" value="Ketoacyl_synth_C"/>
</dbReference>
<dbReference type="SUPFAM" id="SSF53901">
    <property type="entry name" value="Thiolase-like"/>
    <property type="match status" value="1"/>
</dbReference>
<dbReference type="Pfam" id="PF00698">
    <property type="entry name" value="Acyl_transf_1"/>
    <property type="match status" value="1"/>
</dbReference>
<feature type="domain" description="Carrier" evidence="9">
    <location>
        <begin position="1828"/>
        <end position="1902"/>
    </location>
</feature>
<dbReference type="Pfam" id="PF14765">
    <property type="entry name" value="PS-DH"/>
    <property type="match status" value="1"/>
</dbReference>
<dbReference type="InterPro" id="IPR018201">
    <property type="entry name" value="Ketoacyl_synth_AS"/>
</dbReference>
<dbReference type="Gene3D" id="3.40.366.10">
    <property type="entry name" value="Malonyl-Coenzyme A Acyl Carrier Protein, domain 2"/>
    <property type="match status" value="2"/>
</dbReference>
<dbReference type="GO" id="GO:0004312">
    <property type="term" value="F:fatty acid synthase activity"/>
    <property type="evidence" value="ECO:0007669"/>
    <property type="project" value="TreeGrafter"/>
</dbReference>
<dbReference type="Gene3D" id="3.10.129.110">
    <property type="entry name" value="Polyketide synthase dehydratase"/>
    <property type="match status" value="1"/>
</dbReference>
<dbReference type="GO" id="GO:0016787">
    <property type="term" value="F:hydrolase activity"/>
    <property type="evidence" value="ECO:0007669"/>
    <property type="project" value="InterPro"/>
</dbReference>
<dbReference type="RefSeq" id="XP_046071962.1">
    <property type="nucleotide sequence ID" value="XM_046211292.1"/>
</dbReference>
<dbReference type="InterPro" id="IPR016035">
    <property type="entry name" value="Acyl_Trfase/lysoPLipase"/>
</dbReference>
<dbReference type="InterPro" id="IPR013217">
    <property type="entry name" value="Methyltransf_12"/>
</dbReference>
<dbReference type="SUPFAM" id="SSF53474">
    <property type="entry name" value="alpha/beta-Hydrolases"/>
    <property type="match status" value="1"/>
</dbReference>
<dbReference type="SUPFAM" id="SSF52151">
    <property type="entry name" value="FabD/lysophospholipase-like"/>
    <property type="match status" value="1"/>
</dbReference>
<dbReference type="SMART" id="SM00823">
    <property type="entry name" value="PKS_PP"/>
    <property type="match status" value="2"/>
</dbReference>
<dbReference type="EMBL" id="JAJTJA010000006">
    <property type="protein sequence ID" value="KAH8697261.1"/>
    <property type="molecule type" value="Genomic_DNA"/>
</dbReference>
<feature type="domain" description="Carrier" evidence="9">
    <location>
        <begin position="1710"/>
        <end position="1786"/>
    </location>
</feature>
<evidence type="ECO:0000259" key="9">
    <source>
        <dbReference type="PROSITE" id="PS50075"/>
    </source>
</evidence>
<dbReference type="PROSITE" id="PS52004">
    <property type="entry name" value="KS3_2"/>
    <property type="match status" value="1"/>
</dbReference>
<dbReference type="InterPro" id="IPR014043">
    <property type="entry name" value="Acyl_transferase_dom"/>
</dbReference>
<dbReference type="GO" id="GO:0032259">
    <property type="term" value="P:methylation"/>
    <property type="evidence" value="ECO:0007669"/>
    <property type="project" value="UniProtKB-KW"/>
</dbReference>
<feature type="region of interest" description="C-terminal hotdog fold" evidence="7">
    <location>
        <begin position="1500"/>
        <end position="1652"/>
    </location>
</feature>
<evidence type="ECO:0000256" key="2">
    <source>
        <dbReference type="ARBA" id="ARBA00022450"/>
    </source>
</evidence>
<dbReference type="InterPro" id="IPR006162">
    <property type="entry name" value="Ppantetheine_attach_site"/>
</dbReference>
<dbReference type="InterPro" id="IPR049551">
    <property type="entry name" value="PKS_DH_C"/>
</dbReference>
<keyword evidence="6" id="KW-0511">Multifunctional enzyme</keyword>
<sequence>MAENKVSAAFFCPQTTAADEAYLAGLHTFLSNHQYGKLLLREVAALADPELWEIFASARSDVRALSHGPVYLAVLRDWALTGVSGPLAAIRSNITSLPLLAVMQLGQYLRYLEAHHQSHRQFVAQIQQGTGGIHGYCGGLPAAMSIACAEDEAELIKHTATAMRITVGIGAYTEAGDEDHGAAQTLLAVRLKYEGQGDELIRRFPDTYISAVTGPRSISIGGAATTVNELFRYITEHEGLRAQMIDLGGSAHNPANIQLAKDLCRLCLEAPNNYLQLPDTSQLKVPLRSNQDGARIFSGSLADDLIITNLAARCEWYELLKGVAQDLAQSSRSKHEFVVFGWADCVTMTPFHQLRLQINKTMAKGLILLEHSSQNHKKDLELVEPEVEQEKQHLRSSPTFNFPDNAIAVVGASCRLPGARNMEELWNMLANGTNCVQELSSIDRFDLPGSFRSSQSGSLTQRRTFYGNFIEDVKRFDHAFFGISSREAANMDPQQRIALELSFEALEDAGYLAEYYRSSGDNVGCFIGLVLAEYMENTNGHAPTAYTSTGTVPAFVCGRISHTYGWSGPSEMFNTACSSSMVAINRACKAIQAGECHMALAGGVNVISGVNNYLDLAKAGFLSPTGQCKPFDASADGYCRADGAGLVVLKKLEQAVADGDNVLGVIAGVGTNQAGLSSSITAPDPGAQQSLYRTVLKQSGVQADQITYVEAHGTGTQVGDPLEMESIRSVFGSRNAGSQQSVHVGSIKANVGHSEPAAGVAGLLKVLTMLRHGQIPPQAGFRLLNPKITLPDGINISRNLQPWDAPFRAALVNSYGAAGSNGALICCEMPQYSSKQPSPSTSQISFHLPVTATSKTSLVENAKALGEYLDQKASGSNSLLLADVAFTLSQRRQRHKYSASVTADTLKGAVQALKSLGESEIFELPTSGPGTGTPLVLVFSGQISSTISLPESLPSSFPVFRSYLEECDTEFRKLGNSSLLPAIFQNNPVDDIAALQCGIFAVQYASAQCWIDAGARPRALIGHSLGELTALAVSGVLSLADSIKLIATRGHLIATKWGAEKGTMLALECNMDEWAEISALVRQEHTNLSQLEIACYNGPTSLVIAGAVDAIEATERILRKQPQFQRVRFQRVHTSHGFHSALTEPILVDLETVAQSLTWNEPNIPLHTCTETPESNHQNVARHMRQPVFFGNAVRRVEAALGSSCLWLEAGVNTPIAAMVRRACAQPNKHIFQTIKTQGRPRPTDVITETVAGLWRTGTFLSHWAFLSSFKHPRECRSVWLPPYQFAKTQHWVDHIDQAVEMQQEVSRLENMTASGRTSKETEALPPPPPPLVARRPNPSVIDTGCTEFVINTESARFCSVVSGHVVCSRPLCPAPLYMECTTMGLLLLLEDKHGTAGNAHQVMKGRSLIFKNLRVSHPLSVEPQGDVVLLRLEEVPGENQTWKFNILSSSTSISAKGRLAPTETAHADGMISLSLDPMIDSFQRLVSGDMRRFVNNSQKEMLLSKRAYGLFSRVVTYDRCFKGIETIELDQHEALATVKVPDQQPHRGDSSAWQICDAVTVDACVHVVGLLINTSDTLPNEEVAVMVGLDRVVMSPAFAMSEDVAHWRVYASFTDQLQQSVGDVFVCSPEGELVALFTGCRMTKLPVSRLERVLDAAFSTSKTSHKAVTTAHITPAASATVTSTPGSRDFINTPNTSSPASQVSDGLPENTRLALRDLIAECSGIDSSDIPETTALGLIGLDSLGAAELSEELSSTLGLTISSKNLMDSTLAGLDQLLGIQHKGHSLTPNRPLTPPITPPPEFQSSSHDFGSKKSHAIKSTTQVAHDPKREKFLGLLAEILGVQLEDVEPETSLDDLGIDSLSTIDLKQEIEDNFSVNIELAPGSTVQHIMKLLGIANTDHGDTKHQVKNNDTLLSITNPTASVHDTIFQNNPFEALKALDARFESFASKHGILDYWSKVAPFQDELTLAYIVEGFAGVGVDLRQFAPGEQVPLVPYLTPKYDKLVRRLWEILERQGLIVITSRDARDMPKAITRTSQQIDNRPASQLLQAFDARFPVFSNETKLMGLTGPRLAECLSGKVDSVSVMFGSPASLKIMEDYYGSSPISSTLTDQLSEFLTNLVRSGNSHRRPVRILEAGGGTGGTTRWLAKALADAGIATDYMFTDIAPSLVKKAKSRFQVKYPFMEFTTFNLEDDIRPELRGQFDIVVATNTVHATTDRTASVRRMCEALTPAGGLVVLAELTCHINWCDICFGLLDGWWLADGPIAPLQTAPEWMDTFAEAGFSSMGYSTGDCPEAQTAQLLVASNMSWEMRTIPTPVPEKDSGYRLQTMVYKEIDGVRIHADVYFPKQTPSSSLPIALMIHGGGHMLLSRRAIRAAQTRHLLRQGFLPVSIDYRLCPEINLVDGPITDVCDAYQWIRTVLPKIALAEVGIQLNPSQVVVVGWSTGGHLAMSLGWMAEAAGIPPPKAVLSFYAPVDFESGELDSARFMFMPKPQMSLEQILSSLPAKPITNTASSSDSSELGWVQGEPRSELLLTLSQQGIALPVLLNGLGPSRGLDLTPPSPAHIASVSPLARLRAGQYTVPTFIIHGSQDEVAPFPAAERFVAEMHTRGVSCEFLSLQGRRHLFDLDLQEGTQKWEDMVAPGYRFLLNCVSN</sequence>
<dbReference type="SUPFAM" id="SSF53335">
    <property type="entry name" value="S-adenosyl-L-methionine-dependent methyltransferases"/>
    <property type="match status" value="1"/>
</dbReference>
<keyword evidence="4" id="KW-0489">Methyltransferase</keyword>
<dbReference type="InterPro" id="IPR029063">
    <property type="entry name" value="SAM-dependent_MTases_sf"/>
</dbReference>
<dbReference type="Gene3D" id="3.30.70.3290">
    <property type="match status" value="1"/>
</dbReference>
<evidence type="ECO:0000256" key="6">
    <source>
        <dbReference type="ARBA" id="ARBA00023268"/>
    </source>
</evidence>
<evidence type="ECO:0000256" key="1">
    <source>
        <dbReference type="ARBA" id="ARBA00005179"/>
    </source>
</evidence>
<dbReference type="GO" id="GO:0008168">
    <property type="term" value="F:methyltransferase activity"/>
    <property type="evidence" value="ECO:0007669"/>
    <property type="project" value="UniProtKB-KW"/>
</dbReference>
<dbReference type="GO" id="GO:0006633">
    <property type="term" value="P:fatty acid biosynthetic process"/>
    <property type="evidence" value="ECO:0007669"/>
    <property type="project" value="InterPro"/>
</dbReference>
<dbReference type="Gene3D" id="3.40.47.10">
    <property type="match status" value="1"/>
</dbReference>
<reference evidence="12" key="1">
    <citation type="submission" date="2021-12" db="EMBL/GenBank/DDBJ databases">
        <title>Convergent genome expansion in fungi linked to evolution of root-endophyte symbiosis.</title>
        <authorList>
            <consortium name="DOE Joint Genome Institute"/>
            <person name="Ke Y.-H."/>
            <person name="Bonito G."/>
            <person name="Liao H.-L."/>
            <person name="Looney B."/>
            <person name="Rojas-Flechas A."/>
            <person name="Nash J."/>
            <person name="Hameed K."/>
            <person name="Schadt C."/>
            <person name="Martin F."/>
            <person name="Crous P.W."/>
            <person name="Miettinen O."/>
            <person name="Magnuson J.K."/>
            <person name="Labbe J."/>
            <person name="Jacobson D."/>
            <person name="Doktycz M.J."/>
            <person name="Veneault-Fourrey C."/>
            <person name="Kuo A."/>
            <person name="Mondo S."/>
            <person name="Calhoun S."/>
            <person name="Riley R."/>
            <person name="Ohm R."/>
            <person name="LaButti K."/>
            <person name="Andreopoulos B."/>
            <person name="Pangilinan J."/>
            <person name="Nolan M."/>
            <person name="Tritt A."/>
            <person name="Clum A."/>
            <person name="Lipzen A."/>
            <person name="Daum C."/>
            <person name="Barry K."/>
            <person name="Grigoriev I.V."/>
            <person name="Vilgalys R."/>
        </authorList>
    </citation>
    <scope>NUCLEOTIDE SEQUENCE</scope>
    <source>
        <strain evidence="12">PMI_201</strain>
    </source>
</reference>
<dbReference type="GO" id="GO:0044550">
    <property type="term" value="P:secondary metabolite biosynthetic process"/>
    <property type="evidence" value="ECO:0007669"/>
    <property type="project" value="TreeGrafter"/>
</dbReference>
<dbReference type="Pfam" id="PF00109">
    <property type="entry name" value="ketoacyl-synt"/>
    <property type="match status" value="1"/>
</dbReference>
<dbReference type="InterPro" id="IPR020806">
    <property type="entry name" value="PKS_PP-bd"/>
</dbReference>
<dbReference type="Proteomes" id="UP001201262">
    <property type="component" value="Unassembled WGS sequence"/>
</dbReference>
<dbReference type="InterPro" id="IPR032088">
    <property type="entry name" value="SAT"/>
</dbReference>
<dbReference type="PANTHER" id="PTHR43775:SF21">
    <property type="entry name" value="NON-REDUCING POLYKETIDE SYNTHASE AUSA-RELATED"/>
    <property type="match status" value="1"/>
</dbReference>
<feature type="active site" description="Proton donor; for dehydratase activity" evidence="7">
    <location>
        <position position="1563"/>
    </location>
</feature>
<keyword evidence="5" id="KW-0808">Transferase</keyword>
<keyword evidence="2" id="KW-0596">Phosphopantetheine</keyword>
<dbReference type="Pfam" id="PF18558">
    <property type="entry name" value="HTH_51"/>
    <property type="match status" value="1"/>
</dbReference>
<evidence type="ECO:0000313" key="12">
    <source>
        <dbReference type="EMBL" id="KAH8697261.1"/>
    </source>
</evidence>
<dbReference type="Gene3D" id="1.10.1200.10">
    <property type="entry name" value="ACP-like"/>
    <property type="match status" value="2"/>
</dbReference>
<dbReference type="SMART" id="SM00825">
    <property type="entry name" value="PKS_KS"/>
    <property type="match status" value="1"/>
</dbReference>
<evidence type="ECO:0008006" key="14">
    <source>
        <dbReference type="Google" id="ProtNLM"/>
    </source>
</evidence>
<dbReference type="Gene3D" id="3.40.50.1820">
    <property type="entry name" value="alpha/beta hydrolase"/>
    <property type="match status" value="1"/>
</dbReference>
<dbReference type="InterPro" id="IPR049900">
    <property type="entry name" value="PKS_mFAS_DH"/>
</dbReference>
<dbReference type="SUPFAM" id="SSF47336">
    <property type="entry name" value="ACP-like"/>
    <property type="match status" value="2"/>
</dbReference>
<dbReference type="InterPro" id="IPR036736">
    <property type="entry name" value="ACP-like_sf"/>
</dbReference>
<dbReference type="PROSITE" id="PS00606">
    <property type="entry name" value="KS3_1"/>
    <property type="match status" value="1"/>
</dbReference>
<keyword evidence="3" id="KW-0597">Phosphoprotein</keyword>
<dbReference type="SMART" id="SM00827">
    <property type="entry name" value="PKS_AT"/>
    <property type="match status" value="1"/>
</dbReference>
<dbReference type="Pfam" id="PF08242">
    <property type="entry name" value="Methyltransf_12"/>
    <property type="match status" value="1"/>
</dbReference>
<dbReference type="InterPro" id="IPR050091">
    <property type="entry name" value="PKS_NRPS_Biosynth_Enz"/>
</dbReference>
<dbReference type="PROSITE" id="PS50075">
    <property type="entry name" value="CARRIER"/>
    <property type="match status" value="2"/>
</dbReference>
<dbReference type="GO" id="GO:0031177">
    <property type="term" value="F:phosphopantetheine binding"/>
    <property type="evidence" value="ECO:0007669"/>
    <property type="project" value="InterPro"/>
</dbReference>
<name>A0AAD4Q0H2_9EURO</name>
<dbReference type="InterPro" id="IPR009081">
    <property type="entry name" value="PP-bd_ACP"/>
</dbReference>
<accession>A0AAD4Q0H2</accession>
<proteinExistence type="predicted"/>
<comment type="caution">
    <text evidence="12">The sequence shown here is derived from an EMBL/GenBank/DDBJ whole genome shotgun (WGS) entry which is preliminary data.</text>
</comment>
<dbReference type="InterPro" id="IPR016036">
    <property type="entry name" value="Malonyl_transacylase_ACP-bd"/>
</dbReference>
<dbReference type="InterPro" id="IPR042104">
    <property type="entry name" value="PKS_dehydratase_sf"/>
</dbReference>
<dbReference type="SUPFAM" id="SSF55048">
    <property type="entry name" value="Probable ACP-binding domain of malonyl-CoA ACP transacylase"/>
    <property type="match status" value="1"/>
</dbReference>
<dbReference type="InterPro" id="IPR014030">
    <property type="entry name" value="Ketoacyl_synth_N"/>
</dbReference>
<dbReference type="Pfam" id="PF22621">
    <property type="entry name" value="CurL-like_PKS_C"/>
    <property type="match status" value="1"/>
</dbReference>